<dbReference type="InterPro" id="IPR001279">
    <property type="entry name" value="Metallo-B-lactamas"/>
</dbReference>
<evidence type="ECO:0000313" key="5">
    <source>
        <dbReference type="Proteomes" id="UP001595693"/>
    </source>
</evidence>
<dbReference type="InterPro" id="IPR022712">
    <property type="entry name" value="Beta_Casp"/>
</dbReference>
<dbReference type="PANTHER" id="PTHR11203:SF37">
    <property type="entry name" value="INTEGRATOR COMPLEX SUBUNIT 11"/>
    <property type="match status" value="1"/>
</dbReference>
<dbReference type="Pfam" id="PF07521">
    <property type="entry name" value="RMMBL"/>
    <property type="match status" value="1"/>
</dbReference>
<dbReference type="CDD" id="cd16295">
    <property type="entry name" value="TTHA0252-CPSF-like_MBL-fold"/>
    <property type="match status" value="1"/>
</dbReference>
<evidence type="ECO:0000259" key="3">
    <source>
        <dbReference type="SMART" id="SM01027"/>
    </source>
</evidence>
<evidence type="ECO:0000256" key="1">
    <source>
        <dbReference type="ARBA" id="ARBA00022801"/>
    </source>
</evidence>
<proteinExistence type="predicted"/>
<dbReference type="Proteomes" id="UP001595693">
    <property type="component" value="Unassembled WGS sequence"/>
</dbReference>
<dbReference type="Gene3D" id="3.40.50.10890">
    <property type="match status" value="1"/>
</dbReference>
<dbReference type="PANTHER" id="PTHR11203">
    <property type="entry name" value="CLEAVAGE AND POLYADENYLATION SPECIFICITY FACTOR FAMILY MEMBER"/>
    <property type="match status" value="1"/>
</dbReference>
<dbReference type="SMART" id="SM00849">
    <property type="entry name" value="Lactamase_B"/>
    <property type="match status" value="1"/>
</dbReference>
<evidence type="ECO:0000313" key="4">
    <source>
        <dbReference type="EMBL" id="MFC3937015.1"/>
    </source>
</evidence>
<dbReference type="EMBL" id="JBHSAJ010000060">
    <property type="protein sequence ID" value="MFC3937015.1"/>
    <property type="molecule type" value="Genomic_DNA"/>
</dbReference>
<reference evidence="5" key="1">
    <citation type="journal article" date="2019" name="Int. J. Syst. Evol. Microbiol.">
        <title>The Global Catalogue of Microorganisms (GCM) 10K type strain sequencing project: providing services to taxonomists for standard genome sequencing and annotation.</title>
        <authorList>
            <consortium name="The Broad Institute Genomics Platform"/>
            <consortium name="The Broad Institute Genome Sequencing Center for Infectious Disease"/>
            <person name="Wu L."/>
            <person name="Ma J."/>
        </authorList>
    </citation>
    <scope>NUCLEOTIDE SEQUENCE [LARGE SCALE GENOMIC DNA]</scope>
    <source>
        <strain evidence="5">CCUG 2113</strain>
    </source>
</reference>
<dbReference type="SMART" id="SM01027">
    <property type="entry name" value="Beta-Casp"/>
    <property type="match status" value="1"/>
</dbReference>
<gene>
    <name evidence="4" type="ORF">ACFOW3_20540</name>
</gene>
<keyword evidence="1" id="KW-0378">Hydrolase</keyword>
<protein>
    <submittedName>
        <fullName evidence="4">MBL fold metallo-hydrolase RNA specificity domain-containing protein</fullName>
    </submittedName>
</protein>
<dbReference type="SUPFAM" id="SSF56281">
    <property type="entry name" value="Metallo-hydrolase/oxidoreductase"/>
    <property type="match status" value="1"/>
</dbReference>
<evidence type="ECO:0000259" key="2">
    <source>
        <dbReference type="SMART" id="SM00849"/>
    </source>
</evidence>
<organism evidence="4 5">
    <name type="scientific">Acidovorax facilis</name>
    <dbReference type="NCBI Taxonomy" id="12917"/>
    <lineage>
        <taxon>Bacteria</taxon>
        <taxon>Pseudomonadati</taxon>
        <taxon>Pseudomonadota</taxon>
        <taxon>Betaproteobacteria</taxon>
        <taxon>Burkholderiales</taxon>
        <taxon>Comamonadaceae</taxon>
        <taxon>Acidovorax</taxon>
    </lineage>
</organism>
<name>A0ABV8DGA1_9BURK</name>
<feature type="domain" description="Beta-Casp" evidence="3">
    <location>
        <begin position="247"/>
        <end position="366"/>
    </location>
</feature>
<dbReference type="Pfam" id="PF00753">
    <property type="entry name" value="Lactamase_B"/>
    <property type="match status" value="1"/>
</dbReference>
<sequence>MKLAFLGAAGTVTGSKTLVSHEGKQVLIDCGLFQGYKNLRLMNWDEFPFDPKQLDAVVLTHAHLDHAGALPLLVKRGYRGPVFATPSTIDVCGVLLPDSGRIQEEDADYANRRKFSKHKPALPLYTEADADRALRRLEPLPSGQVGALPDGMQLRFRRAGHILGASSIELTAANNTVLFSGDLGRPDDLIMREPEPIERADYIVAESTYGNRLHDATDAEQLLGQVITRTAARGGIVVIPAFAVGRAQSLLYAIYRLKQRRVIPDLPIYLNSPMAIEMTDIYHRHRAEHRLSQEECIGMCQVATMVRSVEESKALVAQHRPAVIVSASGMATGGRVLHHLNALAPDPRNSVVFAGYQAGGTRGGRMMAGESSIRIHGEDIPVNAEIVSLPGMSAHADAQQITAWLRTAPKPPKAVYLNHGEPAAADALRERIERELGWPATVPQLGQTVEIGQ</sequence>
<feature type="domain" description="Metallo-beta-lactamase" evidence="2">
    <location>
        <begin position="13"/>
        <end position="226"/>
    </location>
</feature>
<dbReference type="InterPro" id="IPR011108">
    <property type="entry name" value="RMMBL"/>
</dbReference>
<dbReference type="Gene3D" id="3.60.15.10">
    <property type="entry name" value="Ribonuclease Z/Hydroxyacylglutathione hydrolase-like"/>
    <property type="match status" value="1"/>
</dbReference>
<keyword evidence="5" id="KW-1185">Reference proteome</keyword>
<dbReference type="Pfam" id="PF10996">
    <property type="entry name" value="Beta-Casp"/>
    <property type="match status" value="1"/>
</dbReference>
<dbReference type="RefSeq" id="WP_207401884.1">
    <property type="nucleotide sequence ID" value="NZ_JAMXAX010000004.1"/>
</dbReference>
<accession>A0ABV8DGA1</accession>
<comment type="caution">
    <text evidence="4">The sequence shown here is derived from an EMBL/GenBank/DDBJ whole genome shotgun (WGS) entry which is preliminary data.</text>
</comment>
<dbReference type="InterPro" id="IPR050698">
    <property type="entry name" value="MBL"/>
</dbReference>
<dbReference type="InterPro" id="IPR036866">
    <property type="entry name" value="RibonucZ/Hydroxyglut_hydro"/>
</dbReference>